<sequence length="391" mass="44203">MHEGNYFRFQDSFFSQKDGAPMGSPLSPILAEIFMEHVEEKAFSTLHVSDTPIFFKRYVGDIFAIVRTGREEILLEHLNSLFPNQITLTIEKESNHRLPFLDVLVITEGDKLKISIYRKPTHSDRHLHFSSHHPVSVKRGIVVKGMVDRALAVCDPTYLNAELSHILNTLRSNGYPTKFVTSIIRQCKLNKSLPPVPPNNQQCPVLVLPYYSGLSEKIRRLGHSLNFNVRFKSSCNLRPIVRTGKIKVPFDSRPGVVYEIKCGCNASYIGETGNTLFRRFDQHTKNVLTYKNAERRLNGEPTTGPGRPPTVDPRKAMATVIKASVVVEHASQCSLDPRPKIICRESLFHLRRIKEALHIKCNSTINRDNGVAVSEVWSALINKFQCCTLAS</sequence>
<accession>A0A085M0F1</accession>
<dbReference type="AlphaFoldDB" id="A0A085M0F1"/>
<reference evidence="2 3" key="1">
    <citation type="journal article" date="2014" name="Nat. Genet.">
        <title>Genome and transcriptome of the porcine whipworm Trichuris suis.</title>
        <authorList>
            <person name="Jex A.R."/>
            <person name="Nejsum P."/>
            <person name="Schwarz E.M."/>
            <person name="Hu L."/>
            <person name="Young N.D."/>
            <person name="Hall R.S."/>
            <person name="Korhonen P.K."/>
            <person name="Liao S."/>
            <person name="Thamsborg S."/>
            <person name="Xia J."/>
            <person name="Xu P."/>
            <person name="Wang S."/>
            <person name="Scheerlinck J.P."/>
            <person name="Hofmann A."/>
            <person name="Sternberg P.W."/>
            <person name="Wang J."/>
            <person name="Gasser R.B."/>
        </authorList>
    </citation>
    <scope>NUCLEOTIDE SEQUENCE [LARGE SCALE GENOMIC DNA]</scope>
    <source>
        <strain evidence="2">DCEP-RM93M</strain>
    </source>
</reference>
<dbReference type="PROSITE" id="PS50878">
    <property type="entry name" value="RT_POL"/>
    <property type="match status" value="1"/>
</dbReference>
<dbReference type="CDD" id="cd00304">
    <property type="entry name" value="RT_like"/>
    <property type="match status" value="1"/>
</dbReference>
<evidence type="ECO:0000259" key="1">
    <source>
        <dbReference type="PROSITE" id="PS50878"/>
    </source>
</evidence>
<feature type="domain" description="Reverse transcriptase" evidence="1">
    <location>
        <begin position="1"/>
        <end position="143"/>
    </location>
</feature>
<proteinExistence type="predicted"/>
<gene>
    <name evidence="2" type="ORF">M513_08504</name>
</gene>
<dbReference type="PANTHER" id="PTHR21301:SF11">
    <property type="entry name" value="GIY-YIG DOMAIN-CONTAINING PROTEIN"/>
    <property type="match status" value="1"/>
</dbReference>
<name>A0A085M0F1_9BILA</name>
<evidence type="ECO:0000313" key="3">
    <source>
        <dbReference type="Proteomes" id="UP000030764"/>
    </source>
</evidence>
<dbReference type="InterPro" id="IPR058912">
    <property type="entry name" value="HTH_animal"/>
</dbReference>
<keyword evidence="3" id="KW-1185">Reference proteome</keyword>
<dbReference type="InterPro" id="IPR000477">
    <property type="entry name" value="RT_dom"/>
</dbReference>
<dbReference type="Proteomes" id="UP000030764">
    <property type="component" value="Unassembled WGS sequence"/>
</dbReference>
<protein>
    <recommendedName>
        <fullName evidence="1">Reverse transcriptase domain-containing protein</fullName>
    </recommendedName>
</protein>
<dbReference type="PANTHER" id="PTHR21301">
    <property type="entry name" value="REVERSE TRANSCRIPTASE"/>
    <property type="match status" value="1"/>
</dbReference>
<evidence type="ECO:0000313" key="2">
    <source>
        <dbReference type="EMBL" id="KFD50697.1"/>
    </source>
</evidence>
<dbReference type="Pfam" id="PF26215">
    <property type="entry name" value="HTH_animal"/>
    <property type="match status" value="1"/>
</dbReference>
<dbReference type="EMBL" id="KL363250">
    <property type="protein sequence ID" value="KFD50697.1"/>
    <property type="molecule type" value="Genomic_DNA"/>
</dbReference>
<organism evidence="2 3">
    <name type="scientific">Trichuris suis</name>
    <name type="common">pig whipworm</name>
    <dbReference type="NCBI Taxonomy" id="68888"/>
    <lineage>
        <taxon>Eukaryota</taxon>
        <taxon>Metazoa</taxon>
        <taxon>Ecdysozoa</taxon>
        <taxon>Nematoda</taxon>
        <taxon>Enoplea</taxon>
        <taxon>Dorylaimia</taxon>
        <taxon>Trichinellida</taxon>
        <taxon>Trichuridae</taxon>
        <taxon>Trichuris</taxon>
    </lineage>
</organism>